<dbReference type="InterPro" id="IPR007804">
    <property type="entry name" value="GvpG"/>
</dbReference>
<evidence type="ECO:0000256" key="1">
    <source>
        <dbReference type="SAM" id="Coils"/>
    </source>
</evidence>
<dbReference type="RefSeq" id="WP_200245895.1">
    <property type="nucleotide sequence ID" value="NZ_NRRY01000026.1"/>
</dbReference>
<proteinExistence type="predicted"/>
<feature type="compositionally biased region" description="Acidic residues" evidence="2">
    <location>
        <begin position="72"/>
        <end position="130"/>
    </location>
</feature>
<evidence type="ECO:0008006" key="5">
    <source>
        <dbReference type="Google" id="ProtNLM"/>
    </source>
</evidence>
<gene>
    <name evidence="3" type="ORF">CKO42_15340</name>
</gene>
<evidence type="ECO:0000313" key="4">
    <source>
        <dbReference type="Proteomes" id="UP001138768"/>
    </source>
</evidence>
<keyword evidence="4" id="KW-1185">Reference proteome</keyword>
<evidence type="ECO:0000313" key="3">
    <source>
        <dbReference type="EMBL" id="MBK1619792.1"/>
    </source>
</evidence>
<dbReference type="AlphaFoldDB" id="A0A9X0WAD8"/>
<accession>A0A9X0WAD8</accession>
<protein>
    <recommendedName>
        <fullName evidence="5">Gas vesicle protein GvpG</fullName>
    </recommendedName>
</protein>
<dbReference type="Pfam" id="PF05120">
    <property type="entry name" value="GvpG"/>
    <property type="match status" value="1"/>
</dbReference>
<feature type="compositionally biased region" description="Basic and acidic residues" evidence="2">
    <location>
        <begin position="58"/>
        <end position="71"/>
    </location>
</feature>
<feature type="region of interest" description="Disordered" evidence="2">
    <location>
        <begin position="51"/>
        <end position="130"/>
    </location>
</feature>
<evidence type="ECO:0000256" key="2">
    <source>
        <dbReference type="SAM" id="MobiDB-lite"/>
    </source>
</evidence>
<keyword evidence="1" id="KW-0175">Coiled coil</keyword>
<dbReference type="EMBL" id="NRRY01000026">
    <property type="protein sequence ID" value="MBK1619792.1"/>
    <property type="molecule type" value="Genomic_DNA"/>
</dbReference>
<reference evidence="3 4" key="1">
    <citation type="journal article" date="2020" name="Microorganisms">
        <title>Osmotic Adaptation and Compatible Solute Biosynthesis of Phototrophic Bacteria as Revealed from Genome Analyses.</title>
        <authorList>
            <person name="Imhoff J.F."/>
            <person name="Rahn T."/>
            <person name="Kunzel S."/>
            <person name="Keller A."/>
            <person name="Neulinger S.C."/>
        </authorList>
    </citation>
    <scope>NUCLEOTIDE SEQUENCE [LARGE SCALE GENOMIC DNA]</scope>
    <source>
        <strain evidence="3 4">DSM 25653</strain>
    </source>
</reference>
<name>A0A9X0WAD8_9GAMM</name>
<organism evidence="3 4">
    <name type="scientific">Lamprobacter modestohalophilus</name>
    <dbReference type="NCBI Taxonomy" id="1064514"/>
    <lineage>
        <taxon>Bacteria</taxon>
        <taxon>Pseudomonadati</taxon>
        <taxon>Pseudomonadota</taxon>
        <taxon>Gammaproteobacteria</taxon>
        <taxon>Chromatiales</taxon>
        <taxon>Chromatiaceae</taxon>
        <taxon>Lamprobacter</taxon>
    </lineage>
</organism>
<feature type="coiled-coil region" evidence="1">
    <location>
        <begin position="20"/>
        <end position="47"/>
    </location>
</feature>
<comment type="caution">
    <text evidence="3">The sequence shown here is derived from an EMBL/GenBank/DDBJ whole genome shotgun (WGS) entry which is preliminary data.</text>
</comment>
<dbReference type="Proteomes" id="UP001138768">
    <property type="component" value="Unassembled WGS sequence"/>
</dbReference>
<sequence>MLLIDDLLLSPYRGLLWVFKEIHNAALEEVEGEAARIRNELTDLYMMLETEQIDEEEFDRREGPLLDRLDELEADEAPDEDYADEDDAEDEDLDDTDADAVNEVSEANDEDSEDNEADSEDGEDDWEGRE</sequence>